<keyword evidence="1" id="KW-0472">Membrane</keyword>
<dbReference type="AlphaFoldDB" id="A0A7W2IBQ0"/>
<organism evidence="2 3">
    <name type="scientific">Rugamonas brunnea</name>
    <dbReference type="NCBI Taxonomy" id="2758569"/>
    <lineage>
        <taxon>Bacteria</taxon>
        <taxon>Pseudomonadati</taxon>
        <taxon>Pseudomonadota</taxon>
        <taxon>Betaproteobacteria</taxon>
        <taxon>Burkholderiales</taxon>
        <taxon>Oxalobacteraceae</taxon>
        <taxon>Telluria group</taxon>
        <taxon>Rugamonas</taxon>
    </lineage>
</organism>
<comment type="caution">
    <text evidence="2">The sequence shown here is derived from an EMBL/GenBank/DDBJ whole genome shotgun (WGS) entry which is preliminary data.</text>
</comment>
<dbReference type="Proteomes" id="UP000534388">
    <property type="component" value="Unassembled WGS sequence"/>
</dbReference>
<evidence type="ECO:0000256" key="1">
    <source>
        <dbReference type="SAM" id="Phobius"/>
    </source>
</evidence>
<dbReference type="RefSeq" id="WP_182161923.1">
    <property type="nucleotide sequence ID" value="NZ_JACEZT010000005.1"/>
</dbReference>
<dbReference type="EMBL" id="JACEZT010000005">
    <property type="protein sequence ID" value="MBA5637380.1"/>
    <property type="molecule type" value="Genomic_DNA"/>
</dbReference>
<keyword evidence="1" id="KW-0812">Transmembrane</keyword>
<evidence type="ECO:0000313" key="3">
    <source>
        <dbReference type="Proteomes" id="UP000534388"/>
    </source>
</evidence>
<protein>
    <submittedName>
        <fullName evidence="2">Uncharacterized protein</fullName>
    </submittedName>
</protein>
<evidence type="ECO:0000313" key="2">
    <source>
        <dbReference type="EMBL" id="MBA5637380.1"/>
    </source>
</evidence>
<feature type="transmembrane region" description="Helical" evidence="1">
    <location>
        <begin position="75"/>
        <end position="97"/>
    </location>
</feature>
<proteinExistence type="predicted"/>
<reference evidence="2 3" key="1">
    <citation type="submission" date="2020-07" db="EMBL/GenBank/DDBJ databases">
        <title>Novel species isolated from subtropical streams in China.</title>
        <authorList>
            <person name="Lu H."/>
        </authorList>
    </citation>
    <scope>NUCLEOTIDE SEQUENCE [LARGE SCALE GENOMIC DNA]</scope>
    <source>
        <strain evidence="2 3">LX20W</strain>
    </source>
</reference>
<keyword evidence="1" id="KW-1133">Transmembrane helix</keyword>
<name>A0A7W2IBQ0_9BURK</name>
<keyword evidence="3" id="KW-1185">Reference proteome</keyword>
<sequence>MDEQTSERVYAMGERISTVETEVAVIQSNYVKRDEFAATRNEISELRADMADNFRAVERRFGDVRVEIKELGNSMLRWMVATHLAFFVAIVTVVHYVR</sequence>
<accession>A0A7W2IBQ0</accession>
<dbReference type="Gene3D" id="1.20.58.130">
    <property type="match status" value="1"/>
</dbReference>
<gene>
    <name evidence="2" type="ORF">H3H37_09970</name>
</gene>